<name>A0A8J2SFQ2_9STRA</name>
<dbReference type="AlphaFoldDB" id="A0A8J2SFQ2"/>
<evidence type="ECO:0000313" key="2">
    <source>
        <dbReference type="Proteomes" id="UP000789595"/>
    </source>
</evidence>
<keyword evidence="2" id="KW-1185">Reference proteome</keyword>
<comment type="caution">
    <text evidence="1">The sequence shown here is derived from an EMBL/GenBank/DDBJ whole genome shotgun (WGS) entry which is preliminary data.</text>
</comment>
<dbReference type="EMBL" id="CAKKNE010000001">
    <property type="protein sequence ID" value="CAH0364997.1"/>
    <property type="molecule type" value="Genomic_DNA"/>
</dbReference>
<dbReference type="InterPro" id="IPR011009">
    <property type="entry name" value="Kinase-like_dom_sf"/>
</dbReference>
<dbReference type="OrthoDB" id="2156052at2759"/>
<dbReference type="Gene3D" id="1.10.510.10">
    <property type="entry name" value="Transferase(Phosphotransferase) domain 1"/>
    <property type="match status" value="1"/>
</dbReference>
<protein>
    <submittedName>
        <fullName evidence="1">Uncharacterized protein</fullName>
    </submittedName>
</protein>
<reference evidence="1" key="1">
    <citation type="submission" date="2021-11" db="EMBL/GenBank/DDBJ databases">
        <authorList>
            <consortium name="Genoscope - CEA"/>
            <person name="William W."/>
        </authorList>
    </citation>
    <scope>NUCLEOTIDE SEQUENCE</scope>
</reference>
<accession>A0A8J2SFQ2</accession>
<dbReference type="SUPFAM" id="SSF56112">
    <property type="entry name" value="Protein kinase-like (PK-like)"/>
    <property type="match status" value="1"/>
</dbReference>
<sequence length="171" mass="19171">MYARASTAVSLIAAAVRNIRPRSVLDPHTAFGLEPDHRREPDARALLAQRLDRGAAPAAERFHAVGYRHGDLHFKNILWSESTQSVKIIDLETARPDDDPCHTDSRDDGRCDDAISVTAWDLKVSSADSRQFWDRVAAFLGEYGRFYDLNFLRDSKESKPLIDTNAPPHAT</sequence>
<dbReference type="Proteomes" id="UP000789595">
    <property type="component" value="Unassembled WGS sequence"/>
</dbReference>
<organism evidence="1 2">
    <name type="scientific">Pelagomonas calceolata</name>
    <dbReference type="NCBI Taxonomy" id="35677"/>
    <lineage>
        <taxon>Eukaryota</taxon>
        <taxon>Sar</taxon>
        <taxon>Stramenopiles</taxon>
        <taxon>Ochrophyta</taxon>
        <taxon>Pelagophyceae</taxon>
        <taxon>Pelagomonadales</taxon>
        <taxon>Pelagomonadaceae</taxon>
        <taxon>Pelagomonas</taxon>
    </lineage>
</organism>
<gene>
    <name evidence="1" type="ORF">PECAL_1P13960</name>
</gene>
<dbReference type="Pfam" id="PF06293">
    <property type="entry name" value="Kdo"/>
    <property type="match status" value="1"/>
</dbReference>
<proteinExistence type="predicted"/>
<evidence type="ECO:0000313" key="1">
    <source>
        <dbReference type="EMBL" id="CAH0364997.1"/>
    </source>
</evidence>